<comment type="caution">
    <text evidence="2">The sequence shown here is derived from an EMBL/GenBank/DDBJ whole genome shotgun (WGS) entry which is preliminary data.</text>
</comment>
<dbReference type="Proteomes" id="UP000638570">
    <property type="component" value="Unassembled WGS sequence"/>
</dbReference>
<dbReference type="EMBL" id="JAERTZ010000015">
    <property type="protein sequence ID" value="MBL1376948.1"/>
    <property type="molecule type" value="Genomic_DNA"/>
</dbReference>
<evidence type="ECO:0000313" key="3">
    <source>
        <dbReference type="Proteomes" id="UP000638570"/>
    </source>
</evidence>
<feature type="transmembrane region" description="Helical" evidence="1">
    <location>
        <begin position="72"/>
        <end position="95"/>
    </location>
</feature>
<reference evidence="3" key="1">
    <citation type="submission" date="2021-01" db="EMBL/GenBank/DDBJ databases">
        <title>Genome public.</title>
        <authorList>
            <person name="Liu C."/>
            <person name="Sun Q."/>
        </authorList>
    </citation>
    <scope>NUCLEOTIDE SEQUENCE [LARGE SCALE GENOMIC DNA]</scope>
    <source>
        <strain evidence="3">CGMCC 1.18722</strain>
    </source>
</reference>
<evidence type="ECO:0000256" key="1">
    <source>
        <dbReference type="SAM" id="Phobius"/>
    </source>
</evidence>
<sequence>MKSISTIREMLSSDDINVVRKCQEFVDERASLERIRGESAERRANIILSTLGASSAFLVFMASNLLGDPEKVGWIAIILYAAAALWVSRSVWYCIKSIRTQSRYRLTEESVFEVQDKNEIDAIKDFLSGKIWELQCSVQPNTERLFYVQRAQRALIVFVGILLLLGVVVIVRNYLSIQPGPCVLFFVSALGVIFWFFGDYFIEKSGIWNHGK</sequence>
<evidence type="ECO:0000313" key="2">
    <source>
        <dbReference type="EMBL" id="MBL1376948.1"/>
    </source>
</evidence>
<keyword evidence="3" id="KW-1185">Reference proteome</keyword>
<protein>
    <submittedName>
        <fullName evidence="2">Uncharacterized protein</fullName>
    </submittedName>
</protein>
<proteinExistence type="predicted"/>
<organism evidence="2 3">
    <name type="scientific">Zobellella iuensis</name>
    <dbReference type="NCBI Taxonomy" id="2803811"/>
    <lineage>
        <taxon>Bacteria</taxon>
        <taxon>Pseudomonadati</taxon>
        <taxon>Pseudomonadota</taxon>
        <taxon>Gammaproteobacteria</taxon>
        <taxon>Aeromonadales</taxon>
        <taxon>Aeromonadaceae</taxon>
        <taxon>Zobellella</taxon>
    </lineage>
</organism>
<dbReference type="RefSeq" id="WP_202083336.1">
    <property type="nucleotide sequence ID" value="NZ_JAERTZ010000015.1"/>
</dbReference>
<keyword evidence="1" id="KW-1133">Transmembrane helix</keyword>
<name>A0ABS1QQ00_9GAMM</name>
<gene>
    <name evidence="2" type="ORF">JKV55_06320</name>
</gene>
<feature type="transmembrane region" description="Helical" evidence="1">
    <location>
        <begin position="44"/>
        <end position="66"/>
    </location>
</feature>
<keyword evidence="1" id="KW-0472">Membrane</keyword>
<keyword evidence="1" id="KW-0812">Transmembrane</keyword>
<feature type="transmembrane region" description="Helical" evidence="1">
    <location>
        <begin position="183"/>
        <end position="202"/>
    </location>
</feature>
<feature type="transmembrane region" description="Helical" evidence="1">
    <location>
        <begin position="154"/>
        <end position="171"/>
    </location>
</feature>
<accession>A0ABS1QQ00</accession>